<name>A0A8T2LZJ9_ASTMX</name>
<dbReference type="Proteomes" id="UP000752171">
    <property type="component" value="Unassembled WGS sequence"/>
</dbReference>
<evidence type="ECO:0000256" key="1">
    <source>
        <dbReference type="SAM" id="MobiDB-lite"/>
    </source>
</evidence>
<organism evidence="2 3">
    <name type="scientific">Astyanax mexicanus</name>
    <name type="common">Blind cave fish</name>
    <name type="synonym">Astyanax fasciatus mexicanus</name>
    <dbReference type="NCBI Taxonomy" id="7994"/>
    <lineage>
        <taxon>Eukaryota</taxon>
        <taxon>Metazoa</taxon>
        <taxon>Chordata</taxon>
        <taxon>Craniata</taxon>
        <taxon>Vertebrata</taxon>
        <taxon>Euteleostomi</taxon>
        <taxon>Actinopterygii</taxon>
        <taxon>Neopterygii</taxon>
        <taxon>Teleostei</taxon>
        <taxon>Ostariophysi</taxon>
        <taxon>Characiformes</taxon>
        <taxon>Characoidei</taxon>
        <taxon>Acestrorhamphidae</taxon>
        <taxon>Acestrorhamphinae</taxon>
        <taxon>Astyanax</taxon>
    </lineage>
</organism>
<comment type="caution">
    <text evidence="2">The sequence shown here is derived from an EMBL/GenBank/DDBJ whole genome shotgun (WGS) entry which is preliminary data.</text>
</comment>
<dbReference type="EMBL" id="JAICCE010000006">
    <property type="protein sequence ID" value="KAG9276860.1"/>
    <property type="molecule type" value="Genomic_DNA"/>
</dbReference>
<proteinExistence type="predicted"/>
<feature type="region of interest" description="Disordered" evidence="1">
    <location>
        <begin position="26"/>
        <end position="66"/>
    </location>
</feature>
<feature type="compositionally biased region" description="Polar residues" evidence="1">
    <location>
        <begin position="26"/>
        <end position="53"/>
    </location>
</feature>
<sequence length="183" mass="20337">MDELKESLERQLQRSLLEKFRILPSIPQSPSVGRMQQNSQITAGSSARPQLPSSPAHLSAPTLPPAGAAWRLEDDKEVESGGAGLIEMEFCSPFSYLHCRAAYLQKGVSINDQLRASEYNPAHSEGRSFQSSKGKLKRKSVSKINIITCFGTKSFRLKTEPDLIQVKPDVRLRADVRLRLVFG</sequence>
<evidence type="ECO:0000313" key="3">
    <source>
        <dbReference type="Proteomes" id="UP000752171"/>
    </source>
</evidence>
<dbReference type="AlphaFoldDB" id="A0A8T2LZJ9"/>
<protein>
    <submittedName>
        <fullName evidence="2">Ankyrin repeat and fibronectin type-III domain-containing protein 1-like</fullName>
    </submittedName>
</protein>
<accession>A0A8T2LZJ9</accession>
<gene>
    <name evidence="2" type="ORF">AMEX_G9225</name>
</gene>
<evidence type="ECO:0000313" key="2">
    <source>
        <dbReference type="EMBL" id="KAG9276860.1"/>
    </source>
</evidence>
<reference evidence="2 3" key="1">
    <citation type="submission" date="2021-07" db="EMBL/GenBank/DDBJ databases">
        <authorList>
            <person name="Imarazene B."/>
            <person name="Zahm M."/>
            <person name="Klopp C."/>
            <person name="Cabau C."/>
            <person name="Beille S."/>
            <person name="Jouanno E."/>
            <person name="Castinel A."/>
            <person name="Lluch J."/>
            <person name="Gil L."/>
            <person name="Kuchtly C."/>
            <person name="Lopez Roques C."/>
            <person name="Donnadieu C."/>
            <person name="Parrinello H."/>
            <person name="Journot L."/>
            <person name="Du K."/>
            <person name="Schartl M."/>
            <person name="Retaux S."/>
            <person name="Guiguen Y."/>
        </authorList>
    </citation>
    <scope>NUCLEOTIDE SEQUENCE [LARGE SCALE GENOMIC DNA]</scope>
    <source>
        <strain evidence="2">Pach_M1</strain>
        <tissue evidence="2">Testis</tissue>
    </source>
</reference>